<dbReference type="PROSITE" id="PS50068">
    <property type="entry name" value="LDLRA_2"/>
    <property type="match status" value="2"/>
</dbReference>
<dbReference type="RefSeq" id="XP_035674159.1">
    <property type="nucleotide sequence ID" value="XM_035818266.1"/>
</dbReference>
<comment type="caution">
    <text evidence="3">Lacks conserved residue(s) required for the propagation of feature annotation.</text>
</comment>
<organism evidence="6 7">
    <name type="scientific">Branchiostoma floridae</name>
    <name type="common">Florida lancelet</name>
    <name type="synonym">Amphioxus</name>
    <dbReference type="NCBI Taxonomy" id="7739"/>
    <lineage>
        <taxon>Eukaryota</taxon>
        <taxon>Metazoa</taxon>
        <taxon>Chordata</taxon>
        <taxon>Cephalochordata</taxon>
        <taxon>Leptocardii</taxon>
        <taxon>Amphioxiformes</taxon>
        <taxon>Branchiostomatidae</taxon>
        <taxon>Branchiostoma</taxon>
    </lineage>
</organism>
<evidence type="ECO:0000313" key="7">
    <source>
        <dbReference type="RefSeq" id="XP_035674159.1"/>
    </source>
</evidence>
<dbReference type="AlphaFoldDB" id="A0A9J7L2Y7"/>
<evidence type="ECO:0000259" key="5">
    <source>
        <dbReference type="PROSITE" id="PS01180"/>
    </source>
</evidence>
<protein>
    <submittedName>
        <fullName evidence="7">Membrane frizzled-related protein-like isoform X1</fullName>
    </submittedName>
</protein>
<feature type="disulfide bond" evidence="3">
    <location>
        <begin position="99"/>
        <end position="114"/>
    </location>
</feature>
<feature type="domain" description="CUB" evidence="5">
    <location>
        <begin position="1"/>
        <end position="79"/>
    </location>
</feature>
<dbReference type="InterPro" id="IPR002172">
    <property type="entry name" value="LDrepeatLR_classA_rpt"/>
</dbReference>
<dbReference type="PRINTS" id="PR00261">
    <property type="entry name" value="LDLRECEPTOR"/>
</dbReference>
<feature type="region of interest" description="Disordered" evidence="4">
    <location>
        <begin position="304"/>
        <end position="378"/>
    </location>
</feature>
<dbReference type="Gene3D" id="2.40.128.620">
    <property type="match status" value="1"/>
</dbReference>
<dbReference type="SUPFAM" id="SSF57424">
    <property type="entry name" value="LDL receptor-like module"/>
    <property type="match status" value="2"/>
</dbReference>
<dbReference type="CDD" id="cd00041">
    <property type="entry name" value="CUB"/>
    <property type="match status" value="2"/>
</dbReference>
<dbReference type="GeneID" id="118414304"/>
<evidence type="ECO:0000256" key="4">
    <source>
        <dbReference type="SAM" id="MobiDB-lite"/>
    </source>
</evidence>
<feature type="disulfide bond" evidence="3">
    <location>
        <begin position="258"/>
        <end position="276"/>
    </location>
</feature>
<sequence>MLLTFDPTFSIENLPDRVGCNFDILTIYNGPDENSPSVGEFCGDLAPEPIRSEGNEILLVFVSDGSTAYDGFRISWNSSCQADMLTCDADTCVASEDQCDMEQHCLDWTDELNCTFDAVECGDILSEVADAGNITSMNYPHFYPPGLSCTWIITAPVGQRLVASFTGIFNVSCQNPVSVLSYRMPGNGTGDLPIIDVTDLAEGNFENLGEACGKERPIEIFMATAEALAITFTPSATEAPRAGFALDYYYCPLDAFICVDRTCLSMDMTCDGQRDCSGGEDEGAPMCPTTEAPDITTTTLQTTTGLGKATDAADGRATLGPPLTTVQDPTGPTKLWTSLTQTAWRSTDRQTESPGNSTAGYSMVPRLTAHPPRDDDPGTLPRRRCYSCYGKQDCEDPWAHPDITVPVTECMDDEDCWVERIVGPSKASNVGRDEEVLYRRSCGSKCPPFWHDESCKDGWLQVCSMCCDRDLCNRQQLTGEGKSFFQKEVMSGGGAGLSGARWQSFSLVYFAILMVSS</sequence>
<feature type="disulfide bond" evidence="3">
    <location>
        <begin position="251"/>
        <end position="263"/>
    </location>
</feature>
<evidence type="ECO:0000256" key="1">
    <source>
        <dbReference type="ARBA" id="ARBA00022737"/>
    </source>
</evidence>
<evidence type="ECO:0000313" key="6">
    <source>
        <dbReference type="Proteomes" id="UP000001554"/>
    </source>
</evidence>
<dbReference type="Gene3D" id="4.10.400.10">
    <property type="entry name" value="Low-density Lipoprotein Receptor"/>
    <property type="match status" value="1"/>
</dbReference>
<dbReference type="InterPro" id="IPR000859">
    <property type="entry name" value="CUB_dom"/>
</dbReference>
<dbReference type="Proteomes" id="UP000001554">
    <property type="component" value="Chromosome 4"/>
</dbReference>
<keyword evidence="2 3" id="KW-1015">Disulfide bond</keyword>
<dbReference type="InterPro" id="IPR023415">
    <property type="entry name" value="LDLR_class-A_CS"/>
</dbReference>
<feature type="disulfide bond" evidence="3">
    <location>
        <begin position="80"/>
        <end position="92"/>
    </location>
</feature>
<feature type="disulfide bond" evidence="3">
    <location>
        <begin position="87"/>
        <end position="105"/>
    </location>
</feature>
<dbReference type="Pfam" id="PF00057">
    <property type="entry name" value="Ldl_recept_a"/>
    <property type="match status" value="1"/>
</dbReference>
<dbReference type="Pfam" id="PF00431">
    <property type="entry name" value="CUB"/>
    <property type="match status" value="2"/>
</dbReference>
<dbReference type="KEGG" id="bfo:118414304"/>
<dbReference type="Gene3D" id="2.60.120.290">
    <property type="entry name" value="Spermadhesin, CUB domain"/>
    <property type="match status" value="2"/>
</dbReference>
<feature type="compositionally biased region" description="Polar residues" evidence="4">
    <location>
        <begin position="324"/>
        <end position="345"/>
    </location>
</feature>
<evidence type="ECO:0000256" key="2">
    <source>
        <dbReference type="ARBA" id="ARBA00023157"/>
    </source>
</evidence>
<dbReference type="PROSITE" id="PS01209">
    <property type="entry name" value="LDLRA_1"/>
    <property type="match status" value="1"/>
</dbReference>
<dbReference type="OrthoDB" id="9991628at2759"/>
<proteinExistence type="predicted"/>
<dbReference type="InterPro" id="IPR035914">
    <property type="entry name" value="Sperma_CUB_dom_sf"/>
</dbReference>
<dbReference type="InterPro" id="IPR036055">
    <property type="entry name" value="LDL_receptor-like_sf"/>
</dbReference>
<dbReference type="OMA" id="DAFICID"/>
<dbReference type="CDD" id="cd00112">
    <property type="entry name" value="LDLa"/>
    <property type="match status" value="2"/>
</dbReference>
<dbReference type="SMART" id="SM00042">
    <property type="entry name" value="CUB"/>
    <property type="match status" value="2"/>
</dbReference>
<keyword evidence="6" id="KW-1185">Reference proteome</keyword>
<feature type="domain" description="CUB" evidence="5">
    <location>
        <begin position="121"/>
        <end position="251"/>
    </location>
</feature>
<dbReference type="PROSITE" id="PS01180">
    <property type="entry name" value="CUB"/>
    <property type="match status" value="2"/>
</dbReference>
<name>A0A9J7L2Y7_BRAFL</name>
<reference evidence="7" key="2">
    <citation type="submission" date="2025-08" db="UniProtKB">
        <authorList>
            <consortium name="RefSeq"/>
        </authorList>
    </citation>
    <scope>IDENTIFICATION</scope>
    <source>
        <strain evidence="7">S238N-H82</strain>
        <tissue evidence="7">Testes</tissue>
    </source>
</reference>
<reference evidence="6" key="1">
    <citation type="journal article" date="2020" name="Nat. Ecol. Evol.">
        <title>Deeply conserved synteny resolves early events in vertebrate evolution.</title>
        <authorList>
            <person name="Simakov O."/>
            <person name="Marletaz F."/>
            <person name="Yue J.X."/>
            <person name="O'Connell B."/>
            <person name="Jenkins J."/>
            <person name="Brandt A."/>
            <person name="Calef R."/>
            <person name="Tung C.H."/>
            <person name="Huang T.K."/>
            <person name="Schmutz J."/>
            <person name="Satoh N."/>
            <person name="Yu J.K."/>
            <person name="Putnam N.H."/>
            <person name="Green R.E."/>
            <person name="Rokhsar D.S."/>
        </authorList>
    </citation>
    <scope>NUCLEOTIDE SEQUENCE [LARGE SCALE GENOMIC DNA]</scope>
    <source>
        <strain evidence="6">S238N-H82</strain>
    </source>
</reference>
<dbReference type="PANTHER" id="PTHR24251">
    <property type="entry name" value="OVOCHYMASE-RELATED"/>
    <property type="match status" value="1"/>
</dbReference>
<dbReference type="SMART" id="SM00192">
    <property type="entry name" value="LDLa"/>
    <property type="match status" value="2"/>
</dbReference>
<evidence type="ECO:0000256" key="3">
    <source>
        <dbReference type="PROSITE-ProRule" id="PRU00124"/>
    </source>
</evidence>
<accession>A0A9J7L2Y7</accession>
<dbReference type="PANTHER" id="PTHR24251:SF37">
    <property type="entry name" value="CUB DOMAIN-CONTAINING PROTEIN"/>
    <property type="match status" value="1"/>
</dbReference>
<keyword evidence="1" id="KW-0677">Repeat</keyword>
<dbReference type="SUPFAM" id="SSF49854">
    <property type="entry name" value="Spermadhesin, CUB domain"/>
    <property type="match status" value="2"/>
</dbReference>
<gene>
    <name evidence="7" type="primary">LOC118414304</name>
</gene>